<dbReference type="GO" id="GO:0046872">
    <property type="term" value="F:metal ion binding"/>
    <property type="evidence" value="ECO:0007669"/>
    <property type="project" value="UniProtKB-KW"/>
</dbReference>
<evidence type="ECO:0000313" key="9">
    <source>
        <dbReference type="Proteomes" id="UP000264006"/>
    </source>
</evidence>
<evidence type="ECO:0000256" key="2">
    <source>
        <dbReference type="ARBA" id="ARBA00001946"/>
    </source>
</evidence>
<proteinExistence type="predicted"/>
<protein>
    <recommendedName>
        <fullName evidence="7">Nudix hydrolase domain-containing protein</fullName>
    </recommendedName>
</protein>
<dbReference type="InterPro" id="IPR000086">
    <property type="entry name" value="NUDIX_hydrolase_dom"/>
</dbReference>
<dbReference type="KEGG" id="euz:DVS28_a0680"/>
<dbReference type="Gene3D" id="3.90.79.10">
    <property type="entry name" value="Nucleoside Triphosphate Pyrophosphohydrolase"/>
    <property type="match status" value="1"/>
</dbReference>
<evidence type="ECO:0000256" key="6">
    <source>
        <dbReference type="ARBA" id="ARBA00023211"/>
    </source>
</evidence>
<evidence type="ECO:0000256" key="1">
    <source>
        <dbReference type="ARBA" id="ARBA00001936"/>
    </source>
</evidence>
<keyword evidence="5" id="KW-0460">Magnesium</keyword>
<keyword evidence="6" id="KW-0464">Manganese</keyword>
<evidence type="ECO:0000313" key="8">
    <source>
        <dbReference type="EMBL" id="AXV05381.1"/>
    </source>
</evidence>
<comment type="cofactor">
    <cofactor evidence="1">
        <name>Mn(2+)</name>
        <dbReference type="ChEBI" id="CHEBI:29035"/>
    </cofactor>
</comment>
<dbReference type="EMBL" id="CP031165">
    <property type="protein sequence ID" value="AXV05381.1"/>
    <property type="molecule type" value="Genomic_DNA"/>
</dbReference>
<keyword evidence="9" id="KW-1185">Reference proteome</keyword>
<evidence type="ECO:0000259" key="7">
    <source>
        <dbReference type="PROSITE" id="PS51462"/>
    </source>
</evidence>
<keyword evidence="3" id="KW-0479">Metal-binding</keyword>
<dbReference type="Proteomes" id="UP000264006">
    <property type="component" value="Chromosome"/>
</dbReference>
<dbReference type="CDD" id="cd18870">
    <property type="entry name" value="NUDIX_AcylCoAdiphos_Nudt19"/>
    <property type="match status" value="1"/>
</dbReference>
<evidence type="ECO:0000256" key="5">
    <source>
        <dbReference type="ARBA" id="ARBA00022842"/>
    </source>
</evidence>
<accession>A0A346XT34</accession>
<evidence type="ECO:0000256" key="4">
    <source>
        <dbReference type="ARBA" id="ARBA00022801"/>
    </source>
</evidence>
<evidence type="ECO:0000256" key="3">
    <source>
        <dbReference type="ARBA" id="ARBA00022723"/>
    </source>
</evidence>
<organism evidence="8 9">
    <name type="scientific">Euzebya pacifica</name>
    <dbReference type="NCBI Taxonomy" id="1608957"/>
    <lineage>
        <taxon>Bacteria</taxon>
        <taxon>Bacillati</taxon>
        <taxon>Actinomycetota</taxon>
        <taxon>Nitriliruptoria</taxon>
        <taxon>Euzebyales</taxon>
    </lineage>
</organism>
<dbReference type="PROSITE" id="PS51462">
    <property type="entry name" value="NUDIX"/>
    <property type="match status" value="1"/>
</dbReference>
<dbReference type="InterPro" id="IPR015797">
    <property type="entry name" value="NUDIX_hydrolase-like_dom_sf"/>
</dbReference>
<feature type="domain" description="Nudix hydrolase" evidence="7">
    <location>
        <begin position="1"/>
        <end position="194"/>
    </location>
</feature>
<keyword evidence="4" id="KW-0378">Hydrolase</keyword>
<dbReference type="SUPFAM" id="SSF55811">
    <property type="entry name" value="Nudix"/>
    <property type="match status" value="1"/>
</dbReference>
<dbReference type="PANTHER" id="PTHR12318">
    <property type="entry name" value="TESTOSTERONE-REGULATED PROTEIN RP2"/>
    <property type="match status" value="1"/>
</dbReference>
<comment type="cofactor">
    <cofactor evidence="2">
        <name>Mg(2+)</name>
        <dbReference type="ChEBI" id="CHEBI:18420"/>
    </cofactor>
</comment>
<dbReference type="GO" id="GO:0016818">
    <property type="term" value="F:hydrolase activity, acting on acid anhydrides, in phosphorus-containing anhydrides"/>
    <property type="evidence" value="ECO:0007669"/>
    <property type="project" value="InterPro"/>
</dbReference>
<name>A0A346XT34_9ACTN</name>
<dbReference type="OrthoDB" id="7183442at2"/>
<gene>
    <name evidence="8" type="ORF">DVS28_a0680</name>
</gene>
<sequence>MQVLMLRRHARSGFAASAWVFPGGVVDAGDATLPEGTWTGIDPDALADRFGLSPTATLAMHAAAVRETFEEAGVLLATHTDGSPADVPADELAAMRDALNDRTVEADWHGFLQRHGLVLDLSVMTYWLRWVTPIQEPKRYDTCFFLAPVPADAEPAHDAVETTECRWVAPADVAAGDELPVIFPTWKTLIWMAEHGTVEALLAAAAGQATVGPIQPHIEIDGNGSYSAIFLPEDDEYPHELYA</sequence>
<reference evidence="8 9" key="1">
    <citation type="submission" date="2018-09" db="EMBL/GenBank/DDBJ databases">
        <title>Complete genome sequence of Euzebya sp. DY32-46 isolated from seawater of Pacific Ocean.</title>
        <authorList>
            <person name="Xu L."/>
            <person name="Wu Y.-H."/>
            <person name="Xu X.-W."/>
        </authorList>
    </citation>
    <scope>NUCLEOTIDE SEQUENCE [LARGE SCALE GENOMIC DNA]</scope>
    <source>
        <strain evidence="8 9">DY32-46</strain>
    </source>
</reference>
<dbReference type="AlphaFoldDB" id="A0A346XT34"/>
<dbReference type="PANTHER" id="PTHR12318:SF0">
    <property type="entry name" value="ACYL-COENZYME A DIPHOSPHATASE NUDT19"/>
    <property type="match status" value="1"/>
</dbReference>
<dbReference type="InterPro" id="IPR039121">
    <property type="entry name" value="NUDT19"/>
</dbReference>